<sequence length="907" mass="103823">MTKKKKKVSPTSRFNSVSFKVEETVVAIQPKSVPVNLAEEKARFLKTGLTPRFEVQDMSKIAELAHKTKNQIRFDLQGEAEYILEYVRDKYGDGELFLEHAFGSRITKEQATPLVLEYINENSLSESLKIHWCDNLACSAKMVWRGPVVNANKPELRKYSLWINWSDENNYMRESGIKCLMDHEIGTHLQFILNSYHFRLINDGFQPWFSDRTRFDLRGMGSFEGQCTEEGLASIHTALRGRVRLLWSPALAYYTACKAAEMSFKELFDHLGRYTSNIDFRWKQVMRVKRGLYDPSDLGGFGNDQCYFEGAVKILRNMDNIDFHLLMSGKICMDEVDRIKRLVRKDVLRFPTFMKNMAAYRRTLKKMLILNGLDQIHGPRSAPVIFTERLEERKKEGDFPSKSSCKKVRSKPSKVLLNCKFKSPATTKNSATCQKEKNIKTKSKDKMASLEVEMFPISNMFVNKFHLKLGERKQKEQEARTEKLEQSVRENIASLDCSLSERIEQLRSIVREHTWSNSDSSYRESLINEASYEVFETEKKFGTDIICEDKTLDCQDSDGITGHEKPVCINVTDRKADPKSILLDKLNKSLQFDFITSYGNALHDFDQPQEHNGLTVEDNKPVNNSLPDLKVFQRQNSETNRYKIQTKDGPASARSKLVSKRKVMSQMSVSSLTNSFELNDQSKNSEYFSSQASGDIGDTKIQLGKSELEDLNVLSAKESSHTADELNHSYHSCLFNSFNKGSAEMRVNRSTTEIFPNKKQWHNSHKRSCMMSLQREKCSTAKTLKPEVVSNQKDVARTLTGFNNSLLTHHKTLYPDNTLVKFRMPKLTANVVNMKSLPPTDKNNNVANVLITQKTLLSKTIGSERQMARLKLDSLAKKKHNYGVDVPVMQLDSPSIMSQTITSNQCL</sequence>
<evidence type="ECO:0000256" key="1">
    <source>
        <dbReference type="ARBA" id="ARBA00001947"/>
    </source>
</evidence>
<evidence type="ECO:0000313" key="6">
    <source>
        <dbReference type="Proteomes" id="UP001283361"/>
    </source>
</evidence>
<comment type="cofactor">
    <cofactor evidence="1">
        <name>Zn(2+)</name>
        <dbReference type="ChEBI" id="CHEBI:29105"/>
    </cofactor>
</comment>
<dbReference type="GO" id="GO:0006508">
    <property type="term" value="P:proteolysis"/>
    <property type="evidence" value="ECO:0007669"/>
    <property type="project" value="UniProtKB-KW"/>
</dbReference>
<keyword evidence="4" id="KW-0482">Metalloprotease</keyword>
<reference evidence="5" key="1">
    <citation type="journal article" date="2023" name="G3 (Bethesda)">
        <title>A reference genome for the long-term kleptoplast-retaining sea slug Elysia crispata morphotype clarki.</title>
        <authorList>
            <person name="Eastman K.E."/>
            <person name="Pendleton A.L."/>
            <person name="Shaikh M.A."/>
            <person name="Suttiyut T."/>
            <person name="Ogas R."/>
            <person name="Tomko P."/>
            <person name="Gavelis G."/>
            <person name="Widhalm J.R."/>
            <person name="Wisecaver J.H."/>
        </authorList>
    </citation>
    <scope>NUCLEOTIDE SEQUENCE</scope>
    <source>
        <strain evidence="5">ECLA1</strain>
    </source>
</reference>
<comment type="caution">
    <text evidence="5">The sequence shown here is derived from an EMBL/GenBank/DDBJ whole genome shotgun (WGS) entry which is preliminary data.</text>
</comment>
<protein>
    <submittedName>
        <fullName evidence="5">Uncharacterized protein</fullName>
    </submittedName>
</protein>
<keyword evidence="2" id="KW-0645">Protease</keyword>
<proteinExistence type="predicted"/>
<evidence type="ECO:0000313" key="5">
    <source>
        <dbReference type="EMBL" id="KAK3775332.1"/>
    </source>
</evidence>
<accession>A0AAE0ZVE7</accession>
<dbReference type="SMART" id="SM01154">
    <property type="entry name" value="DUF1704"/>
    <property type="match status" value="1"/>
</dbReference>
<name>A0AAE0ZVE7_9GAST</name>
<dbReference type="GO" id="GO:0008237">
    <property type="term" value="F:metallopeptidase activity"/>
    <property type="evidence" value="ECO:0007669"/>
    <property type="project" value="UniProtKB-KW"/>
</dbReference>
<dbReference type="PANTHER" id="PTHR31817">
    <property type="match status" value="1"/>
</dbReference>
<dbReference type="EMBL" id="JAWDGP010003344">
    <property type="protein sequence ID" value="KAK3775332.1"/>
    <property type="molecule type" value="Genomic_DNA"/>
</dbReference>
<organism evidence="5 6">
    <name type="scientific">Elysia crispata</name>
    <name type="common">lettuce slug</name>
    <dbReference type="NCBI Taxonomy" id="231223"/>
    <lineage>
        <taxon>Eukaryota</taxon>
        <taxon>Metazoa</taxon>
        <taxon>Spiralia</taxon>
        <taxon>Lophotrochozoa</taxon>
        <taxon>Mollusca</taxon>
        <taxon>Gastropoda</taxon>
        <taxon>Heterobranchia</taxon>
        <taxon>Euthyneura</taxon>
        <taxon>Panpulmonata</taxon>
        <taxon>Sacoglossa</taxon>
        <taxon>Placobranchoidea</taxon>
        <taxon>Plakobranchidae</taxon>
        <taxon>Elysia</taxon>
    </lineage>
</organism>
<keyword evidence="3" id="KW-0378">Hydrolase</keyword>
<dbReference type="InterPro" id="IPR012548">
    <property type="entry name" value="MATCAP"/>
</dbReference>
<evidence type="ECO:0000256" key="2">
    <source>
        <dbReference type="ARBA" id="ARBA00022670"/>
    </source>
</evidence>
<evidence type="ECO:0000256" key="4">
    <source>
        <dbReference type="ARBA" id="ARBA00023049"/>
    </source>
</evidence>
<dbReference type="Pfam" id="PF08014">
    <property type="entry name" value="MATCAP"/>
    <property type="match status" value="1"/>
</dbReference>
<gene>
    <name evidence="5" type="ORF">RRG08_031000</name>
</gene>
<dbReference type="Proteomes" id="UP001283361">
    <property type="component" value="Unassembled WGS sequence"/>
</dbReference>
<evidence type="ECO:0000256" key="3">
    <source>
        <dbReference type="ARBA" id="ARBA00022801"/>
    </source>
</evidence>
<dbReference type="PANTHER" id="PTHR31817:SF5">
    <property type="match status" value="1"/>
</dbReference>
<dbReference type="AlphaFoldDB" id="A0AAE0ZVE7"/>
<keyword evidence="6" id="KW-1185">Reference proteome</keyword>